<dbReference type="Pfam" id="PF04121">
    <property type="entry name" value="Nup84_Nup100"/>
    <property type="match status" value="1"/>
</dbReference>
<dbReference type="InterPro" id="IPR007252">
    <property type="entry name" value="Nup84/Nup107"/>
</dbReference>
<comment type="subunit">
    <text evidence="7">Part of the nuclear pore complex (NPC).</text>
</comment>
<dbReference type="GO" id="GO:0031965">
    <property type="term" value="C:nuclear membrane"/>
    <property type="evidence" value="ECO:0007669"/>
    <property type="project" value="UniProtKB-SubCell"/>
</dbReference>
<comment type="similarity">
    <text evidence="7">Belongs to the nucleoporin Nup84/Nup107 family.</text>
</comment>
<proteinExistence type="inferred from homology"/>
<evidence type="ECO:0000313" key="9">
    <source>
        <dbReference type="Proteomes" id="UP000504638"/>
    </source>
</evidence>
<comment type="function">
    <text evidence="7">Functions as a component of the nuclear pore complex (NPC).</text>
</comment>
<keyword evidence="2" id="KW-0509">mRNA transport</keyword>
<evidence type="ECO:0000256" key="2">
    <source>
        <dbReference type="ARBA" id="ARBA00022816"/>
    </source>
</evidence>
<dbReference type="PANTHER" id="PTHR13003:SF2">
    <property type="entry name" value="NUCLEAR PORE COMPLEX PROTEIN NUP107"/>
    <property type="match status" value="1"/>
</dbReference>
<dbReference type="AlphaFoldDB" id="A0A6G1G7Y0"/>
<dbReference type="GO" id="GO:0017056">
    <property type="term" value="F:structural constituent of nuclear pore"/>
    <property type="evidence" value="ECO:0007669"/>
    <property type="project" value="UniProtKB-UniRule"/>
</dbReference>
<dbReference type="RefSeq" id="XP_033535765.1">
    <property type="nucleotide sequence ID" value="XM_033678984.1"/>
</dbReference>
<dbReference type="GO" id="GO:0006606">
    <property type="term" value="P:protein import into nucleus"/>
    <property type="evidence" value="ECO:0007669"/>
    <property type="project" value="TreeGrafter"/>
</dbReference>
<reference evidence="10" key="2">
    <citation type="submission" date="2020-04" db="EMBL/GenBank/DDBJ databases">
        <authorList>
            <consortium name="NCBI Genome Project"/>
        </authorList>
    </citation>
    <scope>NUCLEOTIDE SEQUENCE</scope>
    <source>
        <strain evidence="10">CBS 781.70</strain>
    </source>
</reference>
<dbReference type="PANTHER" id="PTHR13003">
    <property type="entry name" value="NUP107-RELATED"/>
    <property type="match status" value="1"/>
</dbReference>
<keyword evidence="9" id="KW-1185">Reference proteome</keyword>
<keyword evidence="5 7" id="KW-0906">Nuclear pore complex</keyword>
<comment type="subcellular location">
    <subcellularLocation>
        <location evidence="7">Nucleus</location>
        <location evidence="7">Nuclear pore complex</location>
    </subcellularLocation>
    <subcellularLocation>
        <location evidence="7">Nucleus membrane</location>
    </subcellularLocation>
</comment>
<accession>A0A6G1G7Y0</accession>
<dbReference type="GO" id="GO:0000973">
    <property type="term" value="P:post-transcriptional tethering of RNA polymerase II gene DNA at nuclear periphery"/>
    <property type="evidence" value="ECO:0007669"/>
    <property type="project" value="TreeGrafter"/>
</dbReference>
<keyword evidence="7" id="KW-0472">Membrane</keyword>
<evidence type="ECO:0000256" key="3">
    <source>
        <dbReference type="ARBA" id="ARBA00022927"/>
    </source>
</evidence>
<evidence type="ECO:0000256" key="1">
    <source>
        <dbReference type="ARBA" id="ARBA00022448"/>
    </source>
</evidence>
<gene>
    <name evidence="8 10" type="ORF">P152DRAFT_456363</name>
</gene>
<evidence type="ECO:0000313" key="10">
    <source>
        <dbReference type="RefSeq" id="XP_033535765.1"/>
    </source>
</evidence>
<dbReference type="EMBL" id="ML975153">
    <property type="protein sequence ID" value="KAF1814134.1"/>
    <property type="molecule type" value="Genomic_DNA"/>
</dbReference>
<dbReference type="GeneID" id="54419554"/>
<reference evidence="8 10" key="1">
    <citation type="submission" date="2020-01" db="EMBL/GenBank/DDBJ databases">
        <authorList>
            <consortium name="DOE Joint Genome Institute"/>
            <person name="Haridas S."/>
            <person name="Albert R."/>
            <person name="Binder M."/>
            <person name="Bloem J."/>
            <person name="Labutti K."/>
            <person name="Salamov A."/>
            <person name="Andreopoulos B."/>
            <person name="Baker S.E."/>
            <person name="Barry K."/>
            <person name="Bills G."/>
            <person name="Bluhm B.H."/>
            <person name="Cannon C."/>
            <person name="Castanera R."/>
            <person name="Culley D.E."/>
            <person name="Daum C."/>
            <person name="Ezra D."/>
            <person name="Gonzalez J.B."/>
            <person name="Henrissat B."/>
            <person name="Kuo A."/>
            <person name="Liang C."/>
            <person name="Lipzen A."/>
            <person name="Lutzoni F."/>
            <person name="Magnuson J."/>
            <person name="Mondo S."/>
            <person name="Nolan M."/>
            <person name="Ohm R."/>
            <person name="Pangilinan J."/>
            <person name="Park H.-J."/>
            <person name="Ramirez L."/>
            <person name="Alfaro M."/>
            <person name="Sun H."/>
            <person name="Tritt A."/>
            <person name="Yoshinaga Y."/>
            <person name="Zwiers L.-H."/>
            <person name="Turgeon B.G."/>
            <person name="Goodwin S.B."/>
            <person name="Spatafora J.W."/>
            <person name="Crous P.W."/>
            <person name="Grigoriev I.V."/>
        </authorList>
    </citation>
    <scope>NUCLEOTIDE SEQUENCE</scope>
    <source>
        <strain evidence="8 10">CBS 781.70</strain>
    </source>
</reference>
<evidence type="ECO:0000256" key="6">
    <source>
        <dbReference type="ARBA" id="ARBA00023242"/>
    </source>
</evidence>
<evidence type="ECO:0000256" key="7">
    <source>
        <dbReference type="RuleBase" id="RU365072"/>
    </source>
</evidence>
<evidence type="ECO:0000256" key="5">
    <source>
        <dbReference type="ARBA" id="ARBA00023132"/>
    </source>
</evidence>
<keyword evidence="3" id="KW-0653">Protein transport</keyword>
<dbReference type="Gene3D" id="1.10.3450.20">
    <property type="match status" value="1"/>
</dbReference>
<dbReference type="GO" id="GO:0006406">
    <property type="term" value="P:mRNA export from nucleus"/>
    <property type="evidence" value="ECO:0007669"/>
    <property type="project" value="TreeGrafter"/>
</dbReference>
<sequence>MAAFNLRSAPSRNLGLRDQRGHPLRQVSQEAPPAAPAQSNEEYLRSFRTAVDRISDEVEAFAEQVDVWTTDFLRHKDVPEERRKELHFKNTLRLLNTLSDIADKSAQKRIQESGGALRFSGSFQLDPNGKEIPKLDNPQTFLESSDTWKLVQRLYKFQFEFQGALKQRIEEQEAQRTPSITSPQDVSTESKRIWEEFLASEASARERCEILAWLEGKSGVTEDKLEEKMQQLEIQSGTNGTWSGGWMNSRAEVKNAKRFRNVDGPLSEDGPIIRANDGIATLVSHLDPDAPSRELRQVAKEDSHREMAHWGRCYQMLRTRSAEETVEEFCKDRQESWRAATLGVFSSAPEQRVCIPGADCGALFRRMCYSAARNPKADRYEQACYGLLGGYIPAVDAVAEDRDDYRYARVNAELIWQFDAYVRSKHPELIPRTIDRFDAGVPDAGSEALFSLAHKWGQRSPAQSVQDVFMENRFLNLTTFLGAFLSKHETQADGVPADLRSRMEAPDIPVAQDDPKWSFPFKLDPLLNDENVLRLVTHLVLIYDSFRWCSPTSADDSISRSPNAGEPLATLHRNIILHYINFLQRAGKFELIPTYAAHLGHEIGPRRIAPELLQITSTDEKRMIVNLLEENDLSMKNLLEGLFVWALETSSLGNDNPAQPRFRMIIDKWDGKRYPDILRDRFGELPPSAPLEETIPDDEAMILRAMEWVLLVDGHWETSFVVLSLAMVGFLRSGKYYAAKALLDVASFKDVSEQKTPYYFKHSFNLADDGLPAEAEDIIHVNSEGQDSCANIMIEQAQAFIDMEALVRAISAIETWAEFVALHRPGDGTLAAFSPDNRAVARDIMDDLQQAMQPLLHDEFLLDLVNFEAPEYHNLQTALTSVRRAYLPEVILAYLACLSVATTVTGRDYISVAYEVARDIARKSGALVADAFVAAGRMEELVTSMALASRVLLGQLQECGDDKRAKAALKKKRWQEEAWRIWDIGRLK</sequence>
<evidence type="ECO:0000313" key="8">
    <source>
        <dbReference type="EMBL" id="KAF1814134.1"/>
    </source>
</evidence>
<dbReference type="OrthoDB" id="3098at2759"/>
<evidence type="ECO:0000256" key="4">
    <source>
        <dbReference type="ARBA" id="ARBA00023010"/>
    </source>
</evidence>
<organism evidence="8">
    <name type="scientific">Eremomyces bilateralis CBS 781.70</name>
    <dbReference type="NCBI Taxonomy" id="1392243"/>
    <lineage>
        <taxon>Eukaryota</taxon>
        <taxon>Fungi</taxon>
        <taxon>Dikarya</taxon>
        <taxon>Ascomycota</taxon>
        <taxon>Pezizomycotina</taxon>
        <taxon>Dothideomycetes</taxon>
        <taxon>Dothideomycetes incertae sedis</taxon>
        <taxon>Eremomycetales</taxon>
        <taxon>Eremomycetaceae</taxon>
        <taxon>Eremomyces</taxon>
    </lineage>
</organism>
<name>A0A6G1G7Y0_9PEZI</name>
<keyword evidence="4 7" id="KW-0811">Translocation</keyword>
<dbReference type="GO" id="GO:0031080">
    <property type="term" value="C:nuclear pore outer ring"/>
    <property type="evidence" value="ECO:0007669"/>
    <property type="project" value="TreeGrafter"/>
</dbReference>
<dbReference type="Gene3D" id="1.20.190.50">
    <property type="match status" value="1"/>
</dbReference>
<reference evidence="10" key="3">
    <citation type="submission" date="2025-04" db="UniProtKB">
        <authorList>
            <consortium name="RefSeq"/>
        </authorList>
    </citation>
    <scope>IDENTIFICATION</scope>
    <source>
        <strain evidence="10">CBS 781.70</strain>
    </source>
</reference>
<protein>
    <recommendedName>
        <fullName evidence="7">Nuclear pore complex protein</fullName>
    </recommendedName>
</protein>
<keyword evidence="1 7" id="KW-0813">Transport</keyword>
<keyword evidence="6 7" id="KW-0539">Nucleus</keyword>
<dbReference type="Proteomes" id="UP000504638">
    <property type="component" value="Unplaced"/>
</dbReference>